<accession>A0AAU9JGU4</accession>
<proteinExistence type="predicted"/>
<gene>
    <name evidence="1" type="ORF">BSTOLATCC_MIC25262</name>
</gene>
<evidence type="ECO:0000313" key="2">
    <source>
        <dbReference type="Proteomes" id="UP001162131"/>
    </source>
</evidence>
<dbReference type="AlphaFoldDB" id="A0AAU9JGU4"/>
<keyword evidence="2" id="KW-1185">Reference proteome</keyword>
<dbReference type="EMBL" id="CAJZBQ010000024">
    <property type="protein sequence ID" value="CAG9320022.1"/>
    <property type="molecule type" value="Genomic_DNA"/>
</dbReference>
<protein>
    <submittedName>
        <fullName evidence="1">Uncharacterized protein</fullName>
    </submittedName>
</protein>
<name>A0AAU9JGU4_9CILI</name>
<sequence length="68" mass="7690">MGNQCCTKRFKQNFFDASKDISTDCDVDIGEKGSNREKALHMKLSMKNSSLYKKRTSKLGLKKQKTAA</sequence>
<organism evidence="1 2">
    <name type="scientific">Blepharisma stoltei</name>
    <dbReference type="NCBI Taxonomy" id="1481888"/>
    <lineage>
        <taxon>Eukaryota</taxon>
        <taxon>Sar</taxon>
        <taxon>Alveolata</taxon>
        <taxon>Ciliophora</taxon>
        <taxon>Postciliodesmatophora</taxon>
        <taxon>Heterotrichea</taxon>
        <taxon>Heterotrichida</taxon>
        <taxon>Blepharismidae</taxon>
        <taxon>Blepharisma</taxon>
    </lineage>
</organism>
<comment type="caution">
    <text evidence="1">The sequence shown here is derived from an EMBL/GenBank/DDBJ whole genome shotgun (WGS) entry which is preliminary data.</text>
</comment>
<reference evidence="1" key="1">
    <citation type="submission" date="2021-09" db="EMBL/GenBank/DDBJ databases">
        <authorList>
            <consortium name="AG Swart"/>
            <person name="Singh M."/>
            <person name="Singh A."/>
            <person name="Seah K."/>
            <person name="Emmerich C."/>
        </authorList>
    </citation>
    <scope>NUCLEOTIDE SEQUENCE</scope>
    <source>
        <strain evidence="1">ATCC30299</strain>
    </source>
</reference>
<evidence type="ECO:0000313" key="1">
    <source>
        <dbReference type="EMBL" id="CAG9320022.1"/>
    </source>
</evidence>
<dbReference type="Proteomes" id="UP001162131">
    <property type="component" value="Unassembled WGS sequence"/>
</dbReference>